<accession>A0A4R2KI15</accession>
<organism evidence="1 2">
    <name type="scientific">Rhodovulum euryhalinum</name>
    <dbReference type="NCBI Taxonomy" id="35805"/>
    <lineage>
        <taxon>Bacteria</taxon>
        <taxon>Pseudomonadati</taxon>
        <taxon>Pseudomonadota</taxon>
        <taxon>Alphaproteobacteria</taxon>
        <taxon>Rhodobacterales</taxon>
        <taxon>Paracoccaceae</taxon>
        <taxon>Rhodovulum</taxon>
    </lineage>
</organism>
<reference evidence="1 2" key="1">
    <citation type="submission" date="2019-03" db="EMBL/GenBank/DDBJ databases">
        <title>Genomic Encyclopedia of Type Strains, Phase IV (KMG-IV): sequencing the most valuable type-strain genomes for metagenomic binning, comparative biology and taxonomic classification.</title>
        <authorList>
            <person name="Goeker M."/>
        </authorList>
    </citation>
    <scope>NUCLEOTIDE SEQUENCE [LARGE SCALE GENOMIC DNA]</scope>
    <source>
        <strain evidence="1 2">DSM 4868</strain>
    </source>
</reference>
<evidence type="ECO:0000313" key="1">
    <source>
        <dbReference type="EMBL" id="TCO73263.1"/>
    </source>
</evidence>
<dbReference type="EMBL" id="SLWW01000002">
    <property type="protein sequence ID" value="TCO73263.1"/>
    <property type="molecule type" value="Genomic_DNA"/>
</dbReference>
<gene>
    <name evidence="1" type="ORF">EV655_10226</name>
</gene>
<sequence length="70" mass="7404">MSALSLSPGAAPVAMLADLPPVERAAIRCPRGWGASPRPARLGGEPEAREEALDMVMDLVLTQGRRPLAR</sequence>
<proteinExistence type="predicted"/>
<dbReference type="RefSeq" id="WP_132541265.1">
    <property type="nucleotide sequence ID" value="NZ_SLWW01000002.1"/>
</dbReference>
<dbReference type="OrthoDB" id="7874397at2"/>
<evidence type="ECO:0000313" key="2">
    <source>
        <dbReference type="Proteomes" id="UP000295142"/>
    </source>
</evidence>
<dbReference type="Proteomes" id="UP000295142">
    <property type="component" value="Unassembled WGS sequence"/>
</dbReference>
<dbReference type="AlphaFoldDB" id="A0A4R2KI15"/>
<name>A0A4R2KI15_9RHOB</name>
<protein>
    <submittedName>
        <fullName evidence="1">Uncharacterized protein</fullName>
    </submittedName>
</protein>
<keyword evidence="2" id="KW-1185">Reference proteome</keyword>
<comment type="caution">
    <text evidence="1">The sequence shown here is derived from an EMBL/GenBank/DDBJ whole genome shotgun (WGS) entry which is preliminary data.</text>
</comment>